<protein>
    <submittedName>
        <fullName evidence="3">PH domain-containing protein</fullName>
    </submittedName>
</protein>
<reference evidence="1 2" key="2">
    <citation type="submission" date="2018-11" db="EMBL/GenBank/DDBJ databases">
        <authorList>
            <consortium name="Pathogen Informatics"/>
        </authorList>
    </citation>
    <scope>NUCLEOTIDE SEQUENCE [LARGE SCALE GENOMIC DNA]</scope>
    <source>
        <strain evidence="1 2">MHpl1</strain>
    </source>
</reference>
<gene>
    <name evidence="1" type="ORF">HPLM_LOCUS21102</name>
</gene>
<proteinExistence type="predicted"/>
<accession>A0A0N4X9R8</accession>
<evidence type="ECO:0000313" key="2">
    <source>
        <dbReference type="Proteomes" id="UP000268014"/>
    </source>
</evidence>
<evidence type="ECO:0000313" key="3">
    <source>
        <dbReference type="WBParaSite" id="HPLM_0002111301-mRNA-1"/>
    </source>
</evidence>
<dbReference type="EMBL" id="UZAF01022960">
    <property type="protein sequence ID" value="VDO87902.1"/>
    <property type="molecule type" value="Genomic_DNA"/>
</dbReference>
<dbReference type="AlphaFoldDB" id="A0A0N4X9R8"/>
<name>A0A0N4X9R8_HAEPC</name>
<keyword evidence="2" id="KW-1185">Reference proteome</keyword>
<reference evidence="3" key="1">
    <citation type="submission" date="2017-02" db="UniProtKB">
        <authorList>
            <consortium name="WormBaseParasite"/>
        </authorList>
    </citation>
    <scope>IDENTIFICATION</scope>
</reference>
<dbReference type="Proteomes" id="UP000268014">
    <property type="component" value="Unassembled WGS sequence"/>
</dbReference>
<dbReference type="WBParaSite" id="HPLM_0002111301-mRNA-1">
    <property type="protein sequence ID" value="HPLM_0002111301-mRNA-1"/>
    <property type="gene ID" value="HPLM_0002111301"/>
</dbReference>
<organism evidence="3">
    <name type="scientific">Haemonchus placei</name>
    <name type="common">Barber's pole worm</name>
    <dbReference type="NCBI Taxonomy" id="6290"/>
    <lineage>
        <taxon>Eukaryota</taxon>
        <taxon>Metazoa</taxon>
        <taxon>Ecdysozoa</taxon>
        <taxon>Nematoda</taxon>
        <taxon>Chromadorea</taxon>
        <taxon>Rhabditida</taxon>
        <taxon>Rhabditina</taxon>
        <taxon>Rhabditomorpha</taxon>
        <taxon>Strongyloidea</taxon>
        <taxon>Trichostrongylidae</taxon>
        <taxon>Haemonchus</taxon>
    </lineage>
</organism>
<evidence type="ECO:0000313" key="1">
    <source>
        <dbReference type="EMBL" id="VDO87902.1"/>
    </source>
</evidence>
<sequence>MYVLPNCALLMGISFQSGRTQGSAVDHRELGEKLNRLFIALVFVTEYDAVGKSRGWFVFTASAGIKEWIEA</sequence>